<accession>A0AAV4K9F6</accession>
<dbReference type="Gene3D" id="2.40.10.10">
    <property type="entry name" value="Trypsin-like serine proteases"/>
    <property type="match status" value="2"/>
</dbReference>
<dbReference type="InterPro" id="IPR036034">
    <property type="entry name" value="PDZ_sf"/>
</dbReference>
<keyword evidence="3" id="KW-0378">Hydrolase</keyword>
<reference evidence="5" key="4">
    <citation type="submission" date="2023-08" db="EMBL/GenBank/DDBJ databases">
        <authorList>
            <person name="Sun Q."/>
            <person name="Zhou Y."/>
        </authorList>
    </citation>
    <scope>NUCLEOTIDE SEQUENCE</scope>
    <source>
        <strain evidence="6">CGMCC 1.8884</strain>
        <strain evidence="5">CGMCC 1.8885</strain>
    </source>
</reference>
<evidence type="ECO:0000256" key="3">
    <source>
        <dbReference type="ARBA" id="ARBA00022801"/>
    </source>
</evidence>
<dbReference type="SUPFAM" id="SSF50494">
    <property type="entry name" value="Trypsin-like serine proteases"/>
    <property type="match status" value="1"/>
</dbReference>
<dbReference type="InterPro" id="IPR043504">
    <property type="entry name" value="Peptidase_S1_PA_chymotrypsin"/>
</dbReference>
<comment type="caution">
    <text evidence="5">The sequence shown here is derived from an EMBL/GenBank/DDBJ whole genome shotgun (WGS) entry which is preliminary data.</text>
</comment>
<evidence type="ECO:0000259" key="4">
    <source>
        <dbReference type="SMART" id="SM00228"/>
    </source>
</evidence>
<dbReference type="InterPro" id="IPR009003">
    <property type="entry name" value="Peptidase_S1_PA"/>
</dbReference>
<dbReference type="Proteomes" id="UP000630135">
    <property type="component" value="Unassembled WGS sequence"/>
</dbReference>
<dbReference type="PANTHER" id="PTHR43343:SF3">
    <property type="entry name" value="PROTEASE DO-LIKE 8, CHLOROPLASTIC"/>
    <property type="match status" value="1"/>
</dbReference>
<dbReference type="SMART" id="SM00228">
    <property type="entry name" value="PDZ"/>
    <property type="match status" value="1"/>
</dbReference>
<gene>
    <name evidence="6" type="ORF">GCM10008021_22540</name>
    <name evidence="5" type="ORF">GCM10010914_24940</name>
</gene>
<dbReference type="Proteomes" id="UP000652720">
    <property type="component" value="Unassembled WGS sequence"/>
</dbReference>
<evidence type="ECO:0000256" key="2">
    <source>
        <dbReference type="ARBA" id="ARBA00022670"/>
    </source>
</evidence>
<evidence type="ECO:0000313" key="8">
    <source>
        <dbReference type="Proteomes" id="UP000652720"/>
    </source>
</evidence>
<evidence type="ECO:0000256" key="1">
    <source>
        <dbReference type="ARBA" id="ARBA00010541"/>
    </source>
</evidence>
<evidence type="ECO:0000313" key="5">
    <source>
        <dbReference type="EMBL" id="GGI89629.1"/>
    </source>
</evidence>
<sequence>MRRFPVLFPLLLLLALTGYLLPARSPQGEQAPTPPAAVTPLPQALPAEERDLFAALRPAVVRVDSVNMATRTGGLGTGFFVSGQGRVLTAYHVVKAGQLFQVTTLSGKTYPARVTAFDEAADVALLQVTRGGPFPFLELASQPPKVGERVLAIGNSGGDFLQPRRGELLRLNAEAGRSDFPAGTLEMNAPLAQGDSGGPIFNGRGEVLGVVSYVRVSGDGVTRASYAVPVPGGGELIGALQAGEKRESPLTALVGLAFDQNHSGLTDPPGAVILRVTPGSAAARAGLRGCVADRQGQLTALGDVILSIGGVRTPDSGTALDQVKRLKVGDRVEVEYLRGGQRTRTTLTLRAQPVGKTPLDAQPCTRQ</sequence>
<dbReference type="Gene3D" id="2.30.42.10">
    <property type="match status" value="1"/>
</dbReference>
<dbReference type="InterPro" id="IPR001478">
    <property type="entry name" value="PDZ"/>
</dbReference>
<dbReference type="EMBL" id="BMMA01000029">
    <property type="protein sequence ID" value="GGI89629.1"/>
    <property type="molecule type" value="Genomic_DNA"/>
</dbReference>
<dbReference type="GO" id="GO:0006508">
    <property type="term" value="P:proteolysis"/>
    <property type="evidence" value="ECO:0007669"/>
    <property type="project" value="UniProtKB-KW"/>
</dbReference>
<name>A0AAV4K9F6_9DEIO</name>
<comment type="similarity">
    <text evidence="1">Belongs to the peptidase S1C family.</text>
</comment>
<proteinExistence type="inferred from homology"/>
<dbReference type="Pfam" id="PF13180">
    <property type="entry name" value="PDZ_2"/>
    <property type="match status" value="1"/>
</dbReference>
<dbReference type="PANTHER" id="PTHR43343">
    <property type="entry name" value="PEPTIDASE S12"/>
    <property type="match status" value="1"/>
</dbReference>
<keyword evidence="7" id="KW-1185">Reference proteome</keyword>
<dbReference type="Pfam" id="PF13365">
    <property type="entry name" value="Trypsin_2"/>
    <property type="match status" value="1"/>
</dbReference>
<feature type="domain" description="PDZ" evidence="4">
    <location>
        <begin position="252"/>
        <end position="340"/>
    </location>
</feature>
<dbReference type="PRINTS" id="PR00834">
    <property type="entry name" value="PROTEASES2C"/>
</dbReference>
<dbReference type="GO" id="GO:0004252">
    <property type="term" value="F:serine-type endopeptidase activity"/>
    <property type="evidence" value="ECO:0007669"/>
    <property type="project" value="InterPro"/>
</dbReference>
<reference evidence="6" key="1">
    <citation type="journal article" date="2014" name="Int. J. Syst. Evol. Microbiol.">
        <title>Complete genome of a new Firmicutes species belonging to the dominant human colonic microbiota ('Ruminococcus bicirculans') reveals two chromosomes and a selective capacity to utilize plant glucans.</title>
        <authorList>
            <consortium name="NISC Comparative Sequencing Program"/>
            <person name="Wegmann U."/>
            <person name="Louis P."/>
            <person name="Goesmann A."/>
            <person name="Henrissat B."/>
            <person name="Duncan S.H."/>
            <person name="Flint H.J."/>
        </authorList>
    </citation>
    <scope>NUCLEOTIDE SEQUENCE</scope>
    <source>
        <strain evidence="6">CGMCC 1.8884</strain>
    </source>
</reference>
<evidence type="ECO:0000313" key="7">
    <source>
        <dbReference type="Proteomes" id="UP000630135"/>
    </source>
</evidence>
<dbReference type="InterPro" id="IPR051201">
    <property type="entry name" value="Chloro_Bact_Ser_Proteases"/>
</dbReference>
<dbReference type="GeneID" id="59165242"/>
<keyword evidence="2 5" id="KW-0645">Protease</keyword>
<evidence type="ECO:0000313" key="6">
    <source>
        <dbReference type="EMBL" id="GGP30603.1"/>
    </source>
</evidence>
<reference evidence="5" key="2">
    <citation type="journal article" date="2014" name="Int. J. Syst. Evol. Microbiol.">
        <title>Complete genome sequence of Corynebacterium casei LMG S-19264T (=DSM 44701T), isolated from a smear-ripened cheese.</title>
        <authorList>
            <consortium name="US DOE Joint Genome Institute (JGI-PGF)"/>
            <person name="Walter F."/>
            <person name="Albersmeier A."/>
            <person name="Kalinowski J."/>
            <person name="Ruckert C."/>
        </authorList>
    </citation>
    <scope>NUCLEOTIDE SEQUENCE</scope>
    <source>
        <strain evidence="5">CGMCC 1.8885</strain>
    </source>
</reference>
<dbReference type="AlphaFoldDB" id="A0AAV4K9F6"/>
<reference evidence="7" key="3">
    <citation type="journal article" date="2019" name="Int. J. Syst. Evol. Microbiol.">
        <title>The Global Catalogue of Microorganisms (GCM) 10K type strain sequencing project: providing services to taxonomists for standard genome sequencing and annotation.</title>
        <authorList>
            <consortium name="The Broad Institute Genomics Platform"/>
            <consortium name="The Broad Institute Genome Sequencing Center for Infectious Disease"/>
            <person name="Wu L."/>
            <person name="Ma J."/>
        </authorList>
    </citation>
    <scope>NUCLEOTIDE SEQUENCE [LARGE SCALE GENOMIC DNA]</scope>
    <source>
        <strain evidence="7">CGMCC 1.8884</strain>
    </source>
</reference>
<dbReference type="RefSeq" id="WP_017870671.1">
    <property type="nucleotide sequence ID" value="NZ_BMLZ01000032.1"/>
</dbReference>
<dbReference type="InterPro" id="IPR001940">
    <property type="entry name" value="Peptidase_S1C"/>
</dbReference>
<dbReference type="EMBL" id="BMLZ01000032">
    <property type="protein sequence ID" value="GGP30603.1"/>
    <property type="molecule type" value="Genomic_DNA"/>
</dbReference>
<organism evidence="5 8">
    <name type="scientific">Deinococcus wulumuqiensis</name>
    <dbReference type="NCBI Taxonomy" id="980427"/>
    <lineage>
        <taxon>Bacteria</taxon>
        <taxon>Thermotogati</taxon>
        <taxon>Deinococcota</taxon>
        <taxon>Deinococci</taxon>
        <taxon>Deinococcales</taxon>
        <taxon>Deinococcaceae</taxon>
        <taxon>Deinococcus</taxon>
    </lineage>
</organism>
<dbReference type="SUPFAM" id="SSF50156">
    <property type="entry name" value="PDZ domain-like"/>
    <property type="match status" value="1"/>
</dbReference>
<protein>
    <submittedName>
        <fullName evidence="5">Serine protease</fullName>
    </submittedName>
</protein>